<sequence length="191" mass="22795">MEIFNVPILVQRRDRHRRTAESPFRRFRSTIYVEGAPRAPGDRRNRKSRFEAVTILTVPCLFRRRFLTRKRLPIVPEGVKNRKAWTEAHLVEASSRWRRRRTSERRRPPSVRCSTFDKVFFERASGRTPCRFADSRFVEKYSNKRRGRSEAVFRPSNDKEAVVTAKRERCHHPKVEREAADFERIPSKSRV</sequence>
<keyword evidence="2" id="KW-1185">Reference proteome</keyword>
<evidence type="ECO:0000313" key="1">
    <source>
        <dbReference type="EMBL" id="KAJ3641970.1"/>
    </source>
</evidence>
<evidence type="ECO:0000313" key="2">
    <source>
        <dbReference type="Proteomes" id="UP001168821"/>
    </source>
</evidence>
<gene>
    <name evidence="1" type="ORF">Zmor_028438</name>
</gene>
<dbReference type="Proteomes" id="UP001168821">
    <property type="component" value="Unassembled WGS sequence"/>
</dbReference>
<organism evidence="1 2">
    <name type="scientific">Zophobas morio</name>
    <dbReference type="NCBI Taxonomy" id="2755281"/>
    <lineage>
        <taxon>Eukaryota</taxon>
        <taxon>Metazoa</taxon>
        <taxon>Ecdysozoa</taxon>
        <taxon>Arthropoda</taxon>
        <taxon>Hexapoda</taxon>
        <taxon>Insecta</taxon>
        <taxon>Pterygota</taxon>
        <taxon>Neoptera</taxon>
        <taxon>Endopterygota</taxon>
        <taxon>Coleoptera</taxon>
        <taxon>Polyphaga</taxon>
        <taxon>Cucujiformia</taxon>
        <taxon>Tenebrionidae</taxon>
        <taxon>Zophobas</taxon>
    </lineage>
</organism>
<accession>A0AA38HQ29</accession>
<name>A0AA38HQ29_9CUCU</name>
<reference evidence="1" key="1">
    <citation type="journal article" date="2023" name="G3 (Bethesda)">
        <title>Whole genome assemblies of Zophobas morio and Tenebrio molitor.</title>
        <authorList>
            <person name="Kaur S."/>
            <person name="Stinson S.A."/>
            <person name="diCenzo G.C."/>
        </authorList>
    </citation>
    <scope>NUCLEOTIDE SEQUENCE</scope>
    <source>
        <strain evidence="1">QUZm001</strain>
    </source>
</reference>
<proteinExistence type="predicted"/>
<dbReference type="AlphaFoldDB" id="A0AA38HQ29"/>
<comment type="caution">
    <text evidence="1">The sequence shown here is derived from an EMBL/GenBank/DDBJ whole genome shotgun (WGS) entry which is preliminary data.</text>
</comment>
<protein>
    <submittedName>
        <fullName evidence="1">Uncharacterized protein</fullName>
    </submittedName>
</protein>
<dbReference type="EMBL" id="JALNTZ010000009">
    <property type="protein sequence ID" value="KAJ3641970.1"/>
    <property type="molecule type" value="Genomic_DNA"/>
</dbReference>